<dbReference type="Proteomes" id="UP001165064">
    <property type="component" value="Unassembled WGS sequence"/>
</dbReference>
<sequence>MYGKDSRQIRSYKGYNSMTPFFLPAILNNSRNFCLKNQSRSSSRHVIFPTLISKIMIKLNFCNLDAVKLIMNGVSDSPDEWYGERKSFVLMKV</sequence>
<organism evidence="1 2">
    <name type="scientific">Ambrosiozyma monospora</name>
    <name type="common">Yeast</name>
    <name type="synonym">Endomycopsis monosporus</name>
    <dbReference type="NCBI Taxonomy" id="43982"/>
    <lineage>
        <taxon>Eukaryota</taxon>
        <taxon>Fungi</taxon>
        <taxon>Dikarya</taxon>
        <taxon>Ascomycota</taxon>
        <taxon>Saccharomycotina</taxon>
        <taxon>Pichiomycetes</taxon>
        <taxon>Pichiales</taxon>
        <taxon>Pichiaceae</taxon>
        <taxon>Ambrosiozyma</taxon>
    </lineage>
</organism>
<accession>A0ACB5SW69</accession>
<dbReference type="EMBL" id="BSXS01000927">
    <property type="protein sequence ID" value="GME74432.1"/>
    <property type="molecule type" value="Genomic_DNA"/>
</dbReference>
<comment type="caution">
    <text evidence="1">The sequence shown here is derived from an EMBL/GenBank/DDBJ whole genome shotgun (WGS) entry which is preliminary data.</text>
</comment>
<proteinExistence type="predicted"/>
<evidence type="ECO:0000313" key="2">
    <source>
        <dbReference type="Proteomes" id="UP001165064"/>
    </source>
</evidence>
<name>A0ACB5SW69_AMBMO</name>
<evidence type="ECO:0000313" key="1">
    <source>
        <dbReference type="EMBL" id="GME74432.1"/>
    </source>
</evidence>
<reference evidence="1" key="1">
    <citation type="submission" date="2023-04" db="EMBL/GenBank/DDBJ databases">
        <title>Ambrosiozyma monospora NBRC 10751.</title>
        <authorList>
            <person name="Ichikawa N."/>
            <person name="Sato H."/>
            <person name="Tonouchi N."/>
        </authorList>
    </citation>
    <scope>NUCLEOTIDE SEQUENCE</scope>
    <source>
        <strain evidence="1">NBRC 10751</strain>
    </source>
</reference>
<gene>
    <name evidence="1" type="ORF">Amon02_000176200</name>
</gene>
<keyword evidence="2" id="KW-1185">Reference proteome</keyword>
<protein>
    <submittedName>
        <fullName evidence="1">Unnamed protein product</fullName>
    </submittedName>
</protein>